<evidence type="ECO:0000256" key="3">
    <source>
        <dbReference type="ARBA" id="ARBA00022729"/>
    </source>
</evidence>
<keyword evidence="2" id="KW-0858">Xylan degradation</keyword>
<dbReference type="Gene3D" id="2.60.40.10">
    <property type="entry name" value="Immunoglobulins"/>
    <property type="match status" value="2"/>
</dbReference>
<accession>A0AA96LAT3</accession>
<evidence type="ECO:0000256" key="7">
    <source>
        <dbReference type="ARBA" id="ARBA00023295"/>
    </source>
</evidence>
<evidence type="ECO:0000259" key="13">
    <source>
        <dbReference type="Pfam" id="PF02368"/>
    </source>
</evidence>
<dbReference type="RefSeq" id="WP_315603981.1">
    <property type="nucleotide sequence ID" value="NZ_CP130318.1"/>
</dbReference>
<evidence type="ECO:0000256" key="6">
    <source>
        <dbReference type="ARBA" id="ARBA00023277"/>
    </source>
</evidence>
<feature type="active site" description="Proton donor" evidence="9">
    <location>
        <position position="554"/>
    </location>
</feature>
<dbReference type="InterPro" id="IPR003343">
    <property type="entry name" value="Big_2"/>
</dbReference>
<dbReference type="CDD" id="cd08991">
    <property type="entry name" value="GH43_HoAraf43-like"/>
    <property type="match status" value="1"/>
</dbReference>
<dbReference type="SUPFAM" id="SSF49373">
    <property type="entry name" value="Invasin/intimin cell-adhesion fragments"/>
    <property type="match status" value="1"/>
</dbReference>
<dbReference type="SUPFAM" id="SSF75005">
    <property type="entry name" value="Arabinanase/levansucrase/invertase"/>
    <property type="match status" value="1"/>
</dbReference>
<feature type="site" description="Important for catalytic activity, responsible for pKa modulation of the active site Glu and correct orientation of both the proton donor and substrate" evidence="10">
    <location>
        <position position="483"/>
    </location>
</feature>
<evidence type="ECO:0000313" key="16">
    <source>
        <dbReference type="EMBL" id="WNQ10207.1"/>
    </source>
</evidence>
<feature type="domain" description="DUF7402" evidence="15">
    <location>
        <begin position="681"/>
        <end position="811"/>
    </location>
</feature>
<evidence type="ECO:0000256" key="12">
    <source>
        <dbReference type="SAM" id="SignalP"/>
    </source>
</evidence>
<dbReference type="Pfam" id="PF02368">
    <property type="entry name" value="Big_2"/>
    <property type="match status" value="1"/>
</dbReference>
<dbReference type="Pfam" id="PF04616">
    <property type="entry name" value="Glyco_hydro_43"/>
    <property type="match status" value="1"/>
</dbReference>
<dbReference type="InterPro" id="IPR005102">
    <property type="entry name" value="Carbo-bd_X2"/>
</dbReference>
<dbReference type="InterPro" id="IPR013783">
    <property type="entry name" value="Ig-like_fold"/>
</dbReference>
<evidence type="ECO:0000256" key="2">
    <source>
        <dbReference type="ARBA" id="ARBA00022651"/>
    </source>
</evidence>
<dbReference type="GO" id="GO:0030245">
    <property type="term" value="P:cellulose catabolic process"/>
    <property type="evidence" value="ECO:0007669"/>
    <property type="project" value="UniProtKB-KW"/>
</dbReference>
<dbReference type="InterPro" id="IPR055826">
    <property type="entry name" value="DUF7402"/>
</dbReference>
<dbReference type="Gene3D" id="2.60.40.680">
    <property type="match status" value="1"/>
</dbReference>
<feature type="signal peptide" evidence="12">
    <location>
        <begin position="1"/>
        <end position="24"/>
    </location>
</feature>
<dbReference type="PANTHER" id="PTHR43772">
    <property type="entry name" value="ENDO-1,4-BETA-XYLANASE"/>
    <property type="match status" value="1"/>
</dbReference>
<dbReference type="Pfam" id="PF24135">
    <property type="entry name" value="DUF7402"/>
    <property type="match status" value="1"/>
</dbReference>
<evidence type="ECO:0000256" key="9">
    <source>
        <dbReference type="PIRSR" id="PIRSR606710-1"/>
    </source>
</evidence>
<dbReference type="InterPro" id="IPR023296">
    <property type="entry name" value="Glyco_hydro_beta-prop_sf"/>
</dbReference>
<feature type="active site" description="Proton acceptor" evidence="9">
    <location>
        <position position="380"/>
    </location>
</feature>
<dbReference type="GO" id="GO:0045493">
    <property type="term" value="P:xylan catabolic process"/>
    <property type="evidence" value="ECO:0007669"/>
    <property type="project" value="UniProtKB-KW"/>
</dbReference>
<evidence type="ECO:0000313" key="17">
    <source>
        <dbReference type="Proteomes" id="UP001305702"/>
    </source>
</evidence>
<evidence type="ECO:0000256" key="5">
    <source>
        <dbReference type="ARBA" id="ARBA00023001"/>
    </source>
</evidence>
<dbReference type="Pfam" id="PF03442">
    <property type="entry name" value="CBM_X2"/>
    <property type="match status" value="1"/>
</dbReference>
<name>A0AA96LAT3_9BACL</name>
<dbReference type="SUPFAM" id="SSF49384">
    <property type="entry name" value="Carbohydrate-binding domain"/>
    <property type="match status" value="1"/>
</dbReference>
<dbReference type="GO" id="GO:0030246">
    <property type="term" value="F:carbohydrate binding"/>
    <property type="evidence" value="ECO:0007669"/>
    <property type="project" value="InterPro"/>
</dbReference>
<keyword evidence="6" id="KW-0119">Carbohydrate metabolism</keyword>
<dbReference type="Gene3D" id="3.30.1920.20">
    <property type="match status" value="1"/>
</dbReference>
<dbReference type="InterPro" id="IPR058094">
    <property type="entry name" value="Ig-like_OmpL47-like"/>
</dbReference>
<comment type="similarity">
    <text evidence="1">Belongs to the glycosyl hydrolase 43 family.</text>
</comment>
<dbReference type="InterPro" id="IPR008965">
    <property type="entry name" value="CBM2/CBM3_carb-bd_dom_sf"/>
</dbReference>
<keyword evidence="17" id="KW-1185">Reference proteome</keyword>
<feature type="domain" description="BIG2" evidence="13">
    <location>
        <begin position="986"/>
        <end position="1063"/>
    </location>
</feature>
<dbReference type="GO" id="GO:0004553">
    <property type="term" value="F:hydrolase activity, hydrolyzing O-glycosyl compounds"/>
    <property type="evidence" value="ECO:0007669"/>
    <property type="project" value="InterPro"/>
</dbReference>
<dbReference type="Gene3D" id="2.60.40.1080">
    <property type="match status" value="1"/>
</dbReference>
<dbReference type="PANTHER" id="PTHR43772:SF2">
    <property type="entry name" value="PUTATIVE (AFU_ORTHOLOGUE AFUA_2G04480)-RELATED"/>
    <property type="match status" value="1"/>
</dbReference>
<sequence length="1275" mass="139056">MNRWLGKSLSLALVLSCLAGPFPAAGPAHASPKEEVLLQESFDKLQFTALERIGQDAADPSNSKQISVTPSSIALTDRRSAGNLPSTYVQLKMNDAVSFKPAIRASNYTLNVDLVDDPVTASRPNKVLWVRSSNNDVNRLVGFVFKEPQKGRIVYEADVYNPGKQEVKLYLEANSPIALRDDIQQVISGVEPSLRIQPNGNVRLPNDQSIGQVESSRWYRVRLTVNTETGLFKTQVYDKETEVLTASYEYNVPGKLRVDFAENGLLHVGLANKIYGPEGLYLDNVKIYKDLSESSTLAAKEASFYLDSPEDTPVEFNSNGNRVTAIRHGSEKLQEGVDYTFEGSRVVLHKEALQAIEQAVSGDVEDLFYSNAHPSSFSADPSVLKASDGRYYLYPTSGFKVWSSTDLFHWELAGSVWPEGTWGKSAYWAPEVVEHDGKYYMYYTASIGDSADKKYVGVAIGDSPTGPFKDIGHPIHQQFPHIDGHLFQDDDGRKYLYFSRAASHNEVDGLKQSWTYVAELNDDMISLKSDPIFLIKAEQDWELQSLPENMIWNEGPEMIKHNGLYYLMYSANSYARPQYSVGYATSTNPMGPFVKYGNNPILSREEWVGIISGPGHHHFAKSPDGQELIMVYHTHVDPILAGGNRQIYIDRMGFREDGTIYVNGPTLTNQPMPSGVRGIANIAPQAAVTVSSTQAPYRPDALTDGEIGIYQRFEQYEWASGEGPGAWAKLEWQQAQPIYGVSVYDSAVPNRRIRLGHLLFDDGQVLPLTFPSEPGAAAIATFPEKKVKWVKVIADELEEAGGSAGISEIMVLSKNQDAQLNTQTALTFEFDAGDDAILTLNLTKTRPAVRLTGSGTVDEGQPLEVGVQLSNPTTGSSQSIQSAEMTLRYDPAWLEYDSFQNLHGDTVSAAVYRMAPGELRLQASSPTGLLGLSDLLKLRFRAKEVAHTQSGSIGLEEARLVTALGTAIHAADFLLPMEVRNVPKLVQAITVTGENGASVISGERRTLQMQAAVLPEEADDKRVAWSVNDPDGGETGLAVIDDAGLLTGLRDGKVKVTARALDGSGITGTAEVTIDRTPPVTRGATSPSEPDGKNGWYTSEVTVTLSAEDGLSGVAKTEYQVNGGEWKEWTGSLPAFGEGRYTLRYRSTDLAGNVEPEQTLAFQVDLTAPTLALQLDTTRLWPANHKLVTVRAVPAAGDSLSGVESVKLTSITSSEPDSGEGDIRAELDTPATEFQLRAERQGTGTGRIYTVTYTVTDAAGHSATAEAIVTVPHNP</sequence>
<dbReference type="Proteomes" id="UP001305702">
    <property type="component" value="Chromosome"/>
</dbReference>
<evidence type="ECO:0000256" key="11">
    <source>
        <dbReference type="SAM" id="MobiDB-lite"/>
    </source>
</evidence>
<evidence type="ECO:0000256" key="8">
    <source>
        <dbReference type="ARBA" id="ARBA00023326"/>
    </source>
</evidence>
<keyword evidence="7" id="KW-0326">Glycosidase</keyword>
<reference evidence="16 17" key="1">
    <citation type="submission" date="2022-02" db="EMBL/GenBank/DDBJ databases">
        <title>Paenibacillus sp. MBLB1776 Whole Genome Shotgun Sequencing.</title>
        <authorList>
            <person name="Hwang C.Y."/>
            <person name="Cho E.-S."/>
            <person name="Seo M.-J."/>
        </authorList>
    </citation>
    <scope>NUCLEOTIDE SEQUENCE [LARGE SCALE GENOMIC DNA]</scope>
    <source>
        <strain evidence="16 17">MBLB1776</strain>
    </source>
</reference>
<evidence type="ECO:0000256" key="1">
    <source>
        <dbReference type="ARBA" id="ARBA00009865"/>
    </source>
</evidence>
<keyword evidence="8" id="KW-0624">Polysaccharide degradation</keyword>
<feature type="region of interest" description="Disordered" evidence="11">
    <location>
        <begin position="1077"/>
        <end position="1096"/>
    </location>
</feature>
<feature type="domain" description="Carbohydrate binding X2" evidence="14">
    <location>
        <begin position="301"/>
        <end position="358"/>
    </location>
</feature>
<dbReference type="Gene3D" id="2.115.10.20">
    <property type="entry name" value="Glycosyl hydrolase domain, family 43"/>
    <property type="match status" value="1"/>
</dbReference>
<dbReference type="InterPro" id="IPR008964">
    <property type="entry name" value="Invasin/intimin_cell_adhesion"/>
</dbReference>
<dbReference type="EMBL" id="CP130318">
    <property type="protein sequence ID" value="WNQ10207.1"/>
    <property type="molecule type" value="Genomic_DNA"/>
</dbReference>
<keyword evidence="5" id="KW-0136">Cellulose degradation</keyword>
<dbReference type="InterPro" id="IPR052176">
    <property type="entry name" value="Glycosyl_Hydrlase_43_Enz"/>
</dbReference>
<feature type="chain" id="PRO_5041668993" evidence="12">
    <location>
        <begin position="25"/>
        <end position="1275"/>
    </location>
</feature>
<evidence type="ECO:0000259" key="15">
    <source>
        <dbReference type="Pfam" id="PF24135"/>
    </source>
</evidence>
<keyword evidence="3 12" id="KW-0732">Signal</keyword>
<keyword evidence="4" id="KW-0378">Hydrolase</keyword>
<dbReference type="KEGG" id="paun:MJA45_21670"/>
<evidence type="ECO:0000256" key="4">
    <source>
        <dbReference type="ARBA" id="ARBA00022801"/>
    </source>
</evidence>
<evidence type="ECO:0000256" key="10">
    <source>
        <dbReference type="PIRSR" id="PIRSR606710-2"/>
    </source>
</evidence>
<dbReference type="NCBIfam" id="NF047446">
    <property type="entry name" value="barrel_OmpL47"/>
    <property type="match status" value="1"/>
</dbReference>
<organism evidence="16 17">
    <name type="scientific">Paenibacillus aurantius</name>
    <dbReference type="NCBI Taxonomy" id="2918900"/>
    <lineage>
        <taxon>Bacteria</taxon>
        <taxon>Bacillati</taxon>
        <taxon>Bacillota</taxon>
        <taxon>Bacilli</taxon>
        <taxon>Bacillales</taxon>
        <taxon>Paenibacillaceae</taxon>
        <taxon>Paenibacillus</taxon>
    </lineage>
</organism>
<dbReference type="InterPro" id="IPR006710">
    <property type="entry name" value="Glyco_hydro_43"/>
</dbReference>
<dbReference type="AlphaFoldDB" id="A0AA96LAT3"/>
<gene>
    <name evidence="16" type="ORF">MJA45_21670</name>
</gene>
<proteinExistence type="inferred from homology"/>
<protein>
    <submittedName>
        <fullName evidence="16">Family 43 glycosylhydrolase</fullName>
    </submittedName>
</protein>
<evidence type="ECO:0000259" key="14">
    <source>
        <dbReference type="Pfam" id="PF03442"/>
    </source>
</evidence>